<dbReference type="InterPro" id="IPR039340">
    <property type="entry name" value="Tfc4/TFIIIC-102/Sfc4"/>
</dbReference>
<gene>
    <name evidence="3" type="ORF">PV11_05921</name>
</gene>
<name>A0A0D1W5N6_9EURO</name>
<feature type="compositionally biased region" description="Basic and acidic residues" evidence="2">
    <location>
        <begin position="924"/>
        <end position="935"/>
    </location>
</feature>
<organism evidence="3 4">
    <name type="scientific">Exophiala sideris</name>
    <dbReference type="NCBI Taxonomy" id="1016849"/>
    <lineage>
        <taxon>Eukaryota</taxon>
        <taxon>Fungi</taxon>
        <taxon>Dikarya</taxon>
        <taxon>Ascomycota</taxon>
        <taxon>Pezizomycotina</taxon>
        <taxon>Eurotiomycetes</taxon>
        <taxon>Chaetothyriomycetidae</taxon>
        <taxon>Chaetothyriales</taxon>
        <taxon>Herpotrichiellaceae</taxon>
        <taxon>Exophiala</taxon>
    </lineage>
</organism>
<feature type="compositionally biased region" description="Low complexity" evidence="2">
    <location>
        <begin position="825"/>
        <end position="834"/>
    </location>
</feature>
<dbReference type="OrthoDB" id="9991317at2759"/>
<dbReference type="Gene3D" id="1.25.40.10">
    <property type="entry name" value="Tetratricopeptide repeat domain"/>
    <property type="match status" value="4"/>
</dbReference>
<evidence type="ECO:0000256" key="1">
    <source>
        <dbReference type="SAM" id="Coils"/>
    </source>
</evidence>
<dbReference type="SUPFAM" id="SSF48452">
    <property type="entry name" value="TPR-like"/>
    <property type="match status" value="3"/>
</dbReference>
<proteinExistence type="predicted"/>
<feature type="region of interest" description="Disordered" evidence="2">
    <location>
        <begin position="91"/>
        <end position="115"/>
    </location>
</feature>
<feature type="region of interest" description="Disordered" evidence="2">
    <location>
        <begin position="263"/>
        <end position="336"/>
    </location>
</feature>
<dbReference type="PANTHER" id="PTHR23082">
    <property type="entry name" value="TRANSCRIPTION INITIATION FACTOR IIIC TFIIIC , POLYPEPTIDE 3-RELATED"/>
    <property type="match status" value="1"/>
</dbReference>
<feature type="compositionally biased region" description="Pro residues" evidence="2">
    <location>
        <begin position="7"/>
        <end position="16"/>
    </location>
</feature>
<evidence type="ECO:0000313" key="3">
    <source>
        <dbReference type="EMBL" id="KIV83940.1"/>
    </source>
</evidence>
<feature type="region of interest" description="Disordered" evidence="2">
    <location>
        <begin position="802"/>
        <end position="935"/>
    </location>
</feature>
<feature type="compositionally biased region" description="Polar residues" evidence="2">
    <location>
        <begin position="92"/>
        <end position="115"/>
    </location>
</feature>
<evidence type="ECO:0000313" key="4">
    <source>
        <dbReference type="Proteomes" id="UP000053599"/>
    </source>
</evidence>
<reference evidence="3 4" key="1">
    <citation type="submission" date="2015-01" db="EMBL/GenBank/DDBJ databases">
        <title>The Genome Sequence of Exophiala sideris CBS121828.</title>
        <authorList>
            <consortium name="The Broad Institute Genomics Platform"/>
            <person name="Cuomo C."/>
            <person name="de Hoog S."/>
            <person name="Gorbushina A."/>
            <person name="Stielow B."/>
            <person name="Teixiera M."/>
            <person name="Abouelleil A."/>
            <person name="Chapman S.B."/>
            <person name="Priest M."/>
            <person name="Young S.K."/>
            <person name="Wortman J."/>
            <person name="Nusbaum C."/>
            <person name="Birren B."/>
        </authorList>
    </citation>
    <scope>NUCLEOTIDE SEQUENCE [LARGE SCALE GENOMIC DNA]</scope>
    <source>
        <strain evidence="3 4">CBS 121828</strain>
    </source>
</reference>
<feature type="compositionally biased region" description="Basic and acidic residues" evidence="2">
    <location>
        <begin position="835"/>
        <end position="883"/>
    </location>
</feature>
<feature type="compositionally biased region" description="Acidic residues" evidence="2">
    <location>
        <begin position="282"/>
        <end position="294"/>
    </location>
</feature>
<dbReference type="PANTHER" id="PTHR23082:SF0">
    <property type="entry name" value="GENERAL TRANSCRIPTION FACTOR 3C POLYPEPTIDE 3"/>
    <property type="match status" value="1"/>
</dbReference>
<feature type="compositionally biased region" description="Polar residues" evidence="2">
    <location>
        <begin position="52"/>
        <end position="76"/>
    </location>
</feature>
<sequence>MDNHQYNPPPNTPLPPATSDQTSGAHSHGAFNDQPRQGSPPQAPHHAYQHPRQMNPNYSQGYPQPNYQPMQTGQQNVQHLGQMNQPIERGQHSFQHSGQNQPYVFPQSGQLSQDNFNNRPINRPAYSKYDTSSDFMPRQPPHAQQYPRPLLHYQSETSWPNYMNSPPLIQFQGPPKHEPFDPRVLAPNYIPFAAQRSNDTHISRQEFVSQPAVPRAAQFHLPALNLSNVSRNAESVTPASTDRLPFPASKLHELDIARAENNVPEAAEESSDDEHFPGAETPEPEQETDAEDVDTGSKKRKGRGKSSENQPRKRRKKKGTGARGGWSKGMKLGPRQAIDPGAEFNQLHREANNAFIDQDTDKALELILKAIAINPEIYAAHSLLSEIFFTRGEDDKATAALFTGAHSIPTDPDVWERVAHACLDHATGDKQRALQQASYCYSRIVHSDPKNWDARFKRASLSKQIQNYRKATTDCETILEAMPRNSSVLRLLAEICLETRDLDKAKAMYEETLDYYRENGFEGEEDFTWADVLVYGQLLAQEEPPDLALSNAISTLKRLSRWLLGRQDETYWDEYTEDDREWDSEDEPRRVLATQFVPGKYSPDSYGTGLPLELRARLGILRLKQEGMLEEALAHFEWLEPDASDEEANVFEYPDLFLEVAQALHDVGEHNQALRYLETLKDVKAYEHSEFWVLVAANSYLCGDKDQAMECYEEAKAVDDDCIEARTQSSRMFADLGDKEQAMENAREAVRIVEDTMRITEKRKYERKEHRLAREGAEKALKHAYKMPGTVTMTEPVNELEAKLQAPPKKRTWKTRKTLAREAAKAAAQEAARAVADEKADAKKQRQQEREQKREGKARAKEIREQNAEAKKKQKEDAEEQKSQEGSVETQKDATPTAEAEKKKRPAKRVAKPRPAPLPKPKRMTAEEREAHRTETINRLYEDLVDNTEDMRNGDEVARNTWIDCADSIIIDFKTNRTFYPKEAHQASTIYDREVRNANSRKKWEQHPDADEVDEDFPIPSVESSMPKEYRGIAFSDWLDVFLEYALLLAHDPDPDAQRRSYPVIKSASDCVVWSNDSSAMLQIHITYFVCAIAMRDTNTLFNVVLRWFIQTYKFCTDSYRLFAALNFFFPYASEKGGKESQMSNAHFRTGPAQKFMFRQIMSHDANLPENYKPDGFGSVPEFMRIAKYQLQQDGDGLINGEVGTPDEMDAVLLTLYAHILYAGGSFPSALSYLFRAHSLDPKNSVVLLSIALSYMHELLKRQIDNRHMYFLQGWAFFEEYADARRDWAKAKDDSELVAVIEREIEFNRARCWHMLGMSDLAIRSYEKMLSIGESDADYTMEAAYAMQTIYALSGNAIMARDITEKYLVV</sequence>
<accession>A0A0D1W5N6</accession>
<dbReference type="InterPro" id="IPR011990">
    <property type="entry name" value="TPR-like_helical_dom_sf"/>
</dbReference>
<feature type="compositionally biased region" description="Basic residues" evidence="2">
    <location>
        <begin position="903"/>
        <end position="912"/>
    </location>
</feature>
<dbReference type="GO" id="GO:0006383">
    <property type="term" value="P:transcription by RNA polymerase III"/>
    <property type="evidence" value="ECO:0007669"/>
    <property type="project" value="InterPro"/>
</dbReference>
<feature type="compositionally biased region" description="Basic residues" evidence="2">
    <location>
        <begin position="808"/>
        <end position="818"/>
    </location>
</feature>
<feature type="coiled-coil region" evidence="1">
    <location>
        <begin position="736"/>
        <end position="763"/>
    </location>
</feature>
<keyword evidence="1" id="KW-0175">Coiled coil</keyword>
<dbReference type="EMBL" id="KN846952">
    <property type="protein sequence ID" value="KIV83940.1"/>
    <property type="molecule type" value="Genomic_DNA"/>
</dbReference>
<dbReference type="InterPro" id="IPR019734">
    <property type="entry name" value="TPR_rpt"/>
</dbReference>
<evidence type="ECO:0000256" key="2">
    <source>
        <dbReference type="SAM" id="MobiDB-lite"/>
    </source>
</evidence>
<evidence type="ECO:0008006" key="5">
    <source>
        <dbReference type="Google" id="ProtNLM"/>
    </source>
</evidence>
<protein>
    <recommendedName>
        <fullName evidence="5">TPR-like protein</fullName>
    </recommendedName>
</protein>
<dbReference type="Proteomes" id="UP000053599">
    <property type="component" value="Unassembled WGS sequence"/>
</dbReference>
<dbReference type="STRING" id="1016849.A0A0D1W5N6"/>
<feature type="region of interest" description="Disordered" evidence="2">
    <location>
        <begin position="1"/>
        <end position="76"/>
    </location>
</feature>
<dbReference type="SMART" id="SM00028">
    <property type="entry name" value="TPR"/>
    <property type="match status" value="8"/>
</dbReference>
<dbReference type="GO" id="GO:0000127">
    <property type="term" value="C:transcription factor TFIIIC complex"/>
    <property type="evidence" value="ECO:0007669"/>
    <property type="project" value="TreeGrafter"/>
</dbReference>
<dbReference type="HOGENOM" id="CLU_002391_0_2_1"/>